<name>A0ACB7X369_9ERIC</name>
<dbReference type="Proteomes" id="UP000828048">
    <property type="component" value="Chromosome 2"/>
</dbReference>
<gene>
    <name evidence="1" type="ORF">Vadar_023715</name>
</gene>
<sequence>MALASAHGQQQALSSSIPISLAHGHQLNAQPTSPTQIHLPLKKPNNLQQIHNRPHLPPPPPPPPIISPPNKTKTTAANNDDNHLTDVLRLMDGLGLPIPLDIYTSLIKECTETRDPTGAMALVAHINKSGIRPGLQFLNRILLMYVSCGLIENAHQLFDKMPVKDCNSWAAMVAGFIENDKYEEAISLFVEMRRNHRRKRRDTYMLGFPYSWIIVCILKACVQTMNLGLGKQIHGWLTKIGYSSDLFVSSSLMNLYGKFRCIEGVDFVFDHMPCRGNTVVWTAKIVSHCREENFDEVLNVFNEMGREGVKKNEFTFSSVLRACGRMEDDGQCGEQVHASVIKLGLESNDFVQCGLVDMYSKCGLLRNARMVFETVGEERTEACWNAMLTGYIQHGDCIEAIKVLYAMKSAGLQPQESLLDEVRFTCGGSNLEIRDRECKRI</sequence>
<proteinExistence type="predicted"/>
<reference evidence="1 2" key="1">
    <citation type="journal article" date="2021" name="Hortic Res">
        <title>High-quality reference genome and annotation aids understanding of berry development for evergreen blueberry (Vaccinium darrowii).</title>
        <authorList>
            <person name="Yu J."/>
            <person name="Hulse-Kemp A.M."/>
            <person name="Babiker E."/>
            <person name="Staton M."/>
        </authorList>
    </citation>
    <scope>NUCLEOTIDE SEQUENCE [LARGE SCALE GENOMIC DNA]</scope>
    <source>
        <strain evidence="2">cv. NJ 8807/NJ 8810</strain>
        <tissue evidence="1">Young leaf</tissue>
    </source>
</reference>
<evidence type="ECO:0000313" key="1">
    <source>
        <dbReference type="EMBL" id="KAH7835193.1"/>
    </source>
</evidence>
<organism evidence="1 2">
    <name type="scientific">Vaccinium darrowii</name>
    <dbReference type="NCBI Taxonomy" id="229202"/>
    <lineage>
        <taxon>Eukaryota</taxon>
        <taxon>Viridiplantae</taxon>
        <taxon>Streptophyta</taxon>
        <taxon>Embryophyta</taxon>
        <taxon>Tracheophyta</taxon>
        <taxon>Spermatophyta</taxon>
        <taxon>Magnoliopsida</taxon>
        <taxon>eudicotyledons</taxon>
        <taxon>Gunneridae</taxon>
        <taxon>Pentapetalae</taxon>
        <taxon>asterids</taxon>
        <taxon>Ericales</taxon>
        <taxon>Ericaceae</taxon>
        <taxon>Vaccinioideae</taxon>
        <taxon>Vaccinieae</taxon>
        <taxon>Vaccinium</taxon>
    </lineage>
</organism>
<evidence type="ECO:0000313" key="2">
    <source>
        <dbReference type="Proteomes" id="UP000828048"/>
    </source>
</evidence>
<keyword evidence="2" id="KW-1185">Reference proteome</keyword>
<comment type="caution">
    <text evidence="1">The sequence shown here is derived from an EMBL/GenBank/DDBJ whole genome shotgun (WGS) entry which is preliminary data.</text>
</comment>
<dbReference type="EMBL" id="CM037152">
    <property type="protein sequence ID" value="KAH7835193.1"/>
    <property type="molecule type" value="Genomic_DNA"/>
</dbReference>
<protein>
    <submittedName>
        <fullName evidence="1">Uncharacterized protein</fullName>
    </submittedName>
</protein>
<accession>A0ACB7X369</accession>